<name>A0ABR1GTA8_9HYPO</name>
<evidence type="ECO:0000313" key="3">
    <source>
        <dbReference type="Proteomes" id="UP001498476"/>
    </source>
</evidence>
<evidence type="ECO:0000313" key="2">
    <source>
        <dbReference type="EMBL" id="KAK7408735.1"/>
    </source>
</evidence>
<dbReference type="EMBL" id="JAZAVJ010000175">
    <property type="protein sequence ID" value="KAK7408735.1"/>
    <property type="molecule type" value="Genomic_DNA"/>
</dbReference>
<evidence type="ECO:0000256" key="1">
    <source>
        <dbReference type="SAM" id="MobiDB-lite"/>
    </source>
</evidence>
<protein>
    <submittedName>
        <fullName evidence="2">Uncharacterized protein</fullName>
    </submittedName>
</protein>
<gene>
    <name evidence="2" type="ORF">QQX98_009092</name>
</gene>
<proteinExistence type="predicted"/>
<feature type="compositionally biased region" description="Basic residues" evidence="1">
    <location>
        <begin position="1"/>
        <end position="11"/>
    </location>
</feature>
<reference evidence="2 3" key="1">
    <citation type="journal article" date="2025" name="Microbiol. Resour. Announc.">
        <title>Draft genome sequences for Neonectria magnoliae and Neonectria punicea, canker pathogens of Liriodendron tulipifera and Acer saccharum in West Virginia.</title>
        <authorList>
            <person name="Petronek H.M."/>
            <person name="Kasson M.T."/>
            <person name="Metheny A.M."/>
            <person name="Stauder C.M."/>
            <person name="Lovett B."/>
            <person name="Lynch S.C."/>
            <person name="Garnas J.R."/>
            <person name="Kasson L.R."/>
            <person name="Stajich J.E."/>
        </authorList>
    </citation>
    <scope>NUCLEOTIDE SEQUENCE [LARGE SCALE GENOMIC DNA]</scope>
    <source>
        <strain evidence="2 3">NRRL 64653</strain>
    </source>
</reference>
<sequence length="233" mass="25562">MAKRRRGRSRAKSTSSTTEESKATAKTLSTTTPGFKARVLKNGIILDPDSKPPTNLADLRARLNRDGGKKTTPTKSAYEDYVTIVQQAAGEQDLIAFTALEKDVGFNNGLSPARLDFVEGFGPEQFRPFPAAQKLHGKAVLTNEAEKSVTLPHIAGEWKRPNHGLALAGLQSAYYGAILVYARKQALEYLGDPDPLGNAFVCTFATDGKIINFLRITPLRRKMTRKRRNITSS</sequence>
<organism evidence="2 3">
    <name type="scientific">Neonectria punicea</name>
    <dbReference type="NCBI Taxonomy" id="979145"/>
    <lineage>
        <taxon>Eukaryota</taxon>
        <taxon>Fungi</taxon>
        <taxon>Dikarya</taxon>
        <taxon>Ascomycota</taxon>
        <taxon>Pezizomycotina</taxon>
        <taxon>Sordariomycetes</taxon>
        <taxon>Hypocreomycetidae</taxon>
        <taxon>Hypocreales</taxon>
        <taxon>Nectriaceae</taxon>
        <taxon>Neonectria</taxon>
    </lineage>
</organism>
<dbReference type="Proteomes" id="UP001498476">
    <property type="component" value="Unassembled WGS sequence"/>
</dbReference>
<comment type="caution">
    <text evidence="2">The sequence shown here is derived from an EMBL/GenBank/DDBJ whole genome shotgun (WGS) entry which is preliminary data.</text>
</comment>
<feature type="compositionally biased region" description="Low complexity" evidence="1">
    <location>
        <begin position="12"/>
        <end position="32"/>
    </location>
</feature>
<accession>A0ABR1GTA8</accession>
<keyword evidence="3" id="KW-1185">Reference proteome</keyword>
<feature type="region of interest" description="Disordered" evidence="1">
    <location>
        <begin position="1"/>
        <end position="34"/>
    </location>
</feature>